<gene>
    <name evidence="2" type="ORF">VNO78_31010</name>
</gene>
<keyword evidence="1" id="KW-0812">Transmembrane</keyword>
<keyword evidence="1" id="KW-0472">Membrane</keyword>
<protein>
    <submittedName>
        <fullName evidence="2">Uncharacterized protein</fullName>
    </submittedName>
</protein>
<sequence length="129" mass="15139">MHFAVNHKAIFTIISFWEITESLFSHSQRFHFLSLSLFLCAHSLIKKPCGRHQTEHKLKDFFKVVCFIPGRSKASSRSLSRSADFQRPGRRRLQDVVWWTLCSVVLVFFIYFLTKGTTKIDSTHQFSRV</sequence>
<organism evidence="2 3">
    <name type="scientific">Psophocarpus tetragonolobus</name>
    <name type="common">Winged bean</name>
    <name type="synonym">Dolichos tetragonolobus</name>
    <dbReference type="NCBI Taxonomy" id="3891"/>
    <lineage>
        <taxon>Eukaryota</taxon>
        <taxon>Viridiplantae</taxon>
        <taxon>Streptophyta</taxon>
        <taxon>Embryophyta</taxon>
        <taxon>Tracheophyta</taxon>
        <taxon>Spermatophyta</taxon>
        <taxon>Magnoliopsida</taxon>
        <taxon>eudicotyledons</taxon>
        <taxon>Gunneridae</taxon>
        <taxon>Pentapetalae</taxon>
        <taxon>rosids</taxon>
        <taxon>fabids</taxon>
        <taxon>Fabales</taxon>
        <taxon>Fabaceae</taxon>
        <taxon>Papilionoideae</taxon>
        <taxon>50 kb inversion clade</taxon>
        <taxon>NPAAA clade</taxon>
        <taxon>indigoferoid/millettioid clade</taxon>
        <taxon>Phaseoleae</taxon>
        <taxon>Psophocarpus</taxon>
    </lineage>
</organism>
<evidence type="ECO:0000256" key="1">
    <source>
        <dbReference type="SAM" id="Phobius"/>
    </source>
</evidence>
<feature type="transmembrane region" description="Helical" evidence="1">
    <location>
        <begin position="96"/>
        <end position="114"/>
    </location>
</feature>
<name>A0AAN9RY64_PSOTE</name>
<dbReference type="EMBL" id="JAYMYS010000008">
    <property type="protein sequence ID" value="KAK7385295.1"/>
    <property type="molecule type" value="Genomic_DNA"/>
</dbReference>
<comment type="caution">
    <text evidence="2">The sequence shown here is derived from an EMBL/GenBank/DDBJ whole genome shotgun (WGS) entry which is preliminary data.</text>
</comment>
<keyword evidence="3" id="KW-1185">Reference proteome</keyword>
<evidence type="ECO:0000313" key="3">
    <source>
        <dbReference type="Proteomes" id="UP001386955"/>
    </source>
</evidence>
<evidence type="ECO:0000313" key="2">
    <source>
        <dbReference type="EMBL" id="KAK7385295.1"/>
    </source>
</evidence>
<keyword evidence="1" id="KW-1133">Transmembrane helix</keyword>
<dbReference type="Proteomes" id="UP001386955">
    <property type="component" value="Unassembled WGS sequence"/>
</dbReference>
<accession>A0AAN9RY64</accession>
<reference evidence="2 3" key="1">
    <citation type="submission" date="2024-01" db="EMBL/GenBank/DDBJ databases">
        <title>The genomes of 5 underutilized Papilionoideae crops provide insights into root nodulation and disease resistanc.</title>
        <authorList>
            <person name="Jiang F."/>
        </authorList>
    </citation>
    <scope>NUCLEOTIDE SEQUENCE [LARGE SCALE GENOMIC DNA]</scope>
    <source>
        <strain evidence="2">DUOXIRENSHENG_FW03</strain>
        <tissue evidence="2">Leaves</tissue>
    </source>
</reference>
<proteinExistence type="predicted"/>
<dbReference type="AlphaFoldDB" id="A0AAN9RY64"/>